<dbReference type="PANTHER" id="PTHR41286">
    <property type="entry name" value="HNH NUCLEASE YAJD-RELATED"/>
    <property type="match status" value="1"/>
</dbReference>
<dbReference type="PANTHER" id="PTHR41286:SF1">
    <property type="entry name" value="HNH NUCLEASE YAJD-RELATED"/>
    <property type="match status" value="1"/>
</dbReference>
<dbReference type="OrthoDB" id="11472at2157"/>
<sequence length="228" mass="26455">MRQHHTKIHDEPLPNRTCKGCGTEFYDPKSRRKFCDDCNANGGKHNGNWNGGTETASCKRCESMFEYYSSDKPGIYCPDCVEEADEFLGTPYYEVHDIERVKRVCEVCGRIRTVLKSKAKREPVRFCSQNCLRIWLSEQWGNTDNPYNGKWRGIKRKALNRDNHMCQHCGKTRKEIGHEPDVHHITPVREFNDSQLAHTLDNVICLCRSCHRYAEIESIDSISPVEQE</sequence>
<evidence type="ECO:0000313" key="5">
    <source>
        <dbReference type="Proteomes" id="UP000001903"/>
    </source>
</evidence>
<dbReference type="HOGENOM" id="CLU_1122599_0_0_2"/>
<dbReference type="GO" id="GO:0008270">
    <property type="term" value="F:zinc ion binding"/>
    <property type="evidence" value="ECO:0007669"/>
    <property type="project" value="InterPro"/>
</dbReference>
<evidence type="ECO:0000256" key="2">
    <source>
        <dbReference type="ARBA" id="ARBA00022801"/>
    </source>
</evidence>
<dbReference type="InterPro" id="IPR003615">
    <property type="entry name" value="HNH_nuc"/>
</dbReference>
<gene>
    <name evidence="4" type="ordered locus">Htur_1122</name>
</gene>
<dbReference type="GO" id="GO:0016787">
    <property type="term" value="F:hydrolase activity"/>
    <property type="evidence" value="ECO:0007669"/>
    <property type="project" value="UniProtKB-KW"/>
</dbReference>
<keyword evidence="1" id="KW-0540">Nuclease</keyword>
<dbReference type="InterPro" id="IPR002711">
    <property type="entry name" value="HNH"/>
</dbReference>
<dbReference type="AlphaFoldDB" id="D2RZ90"/>
<keyword evidence="2" id="KW-0378">Hydrolase</keyword>
<evidence type="ECO:0000256" key="1">
    <source>
        <dbReference type="ARBA" id="ARBA00022722"/>
    </source>
</evidence>
<organism evidence="4 5">
    <name type="scientific">Haloterrigena turkmenica (strain ATCC 51198 / DSM 5511 / JCM 9101 / NCIMB 13204 / VKM B-1734 / 4k)</name>
    <name type="common">Halococcus turkmenicus</name>
    <dbReference type="NCBI Taxonomy" id="543526"/>
    <lineage>
        <taxon>Archaea</taxon>
        <taxon>Methanobacteriati</taxon>
        <taxon>Methanobacteriota</taxon>
        <taxon>Stenosarchaea group</taxon>
        <taxon>Halobacteria</taxon>
        <taxon>Halobacteriales</taxon>
        <taxon>Natrialbaceae</taxon>
        <taxon>Haloterrigena</taxon>
    </lineage>
</organism>
<reference evidence="4 5" key="1">
    <citation type="journal article" date="2010" name="Stand. Genomic Sci.">
        <title>Complete genome sequence of Haloterrigena turkmenica type strain (4k).</title>
        <authorList>
            <person name="Saunders E."/>
            <person name="Tindall B.J."/>
            <person name="Fahnrich R."/>
            <person name="Lapidus A."/>
            <person name="Copeland A."/>
            <person name="Del Rio T.G."/>
            <person name="Lucas S."/>
            <person name="Chen F."/>
            <person name="Tice H."/>
            <person name="Cheng J.F."/>
            <person name="Han C."/>
            <person name="Detter J.C."/>
            <person name="Bruce D."/>
            <person name="Goodwin L."/>
            <person name="Chain P."/>
            <person name="Pitluck S."/>
            <person name="Pati A."/>
            <person name="Ivanova N."/>
            <person name="Mavromatis K."/>
            <person name="Chen A."/>
            <person name="Palaniappan K."/>
            <person name="Land M."/>
            <person name="Hauser L."/>
            <person name="Chang Y.J."/>
            <person name="Jeffries C.D."/>
            <person name="Brettin T."/>
            <person name="Rohde M."/>
            <person name="Goker M."/>
            <person name="Bristow J."/>
            <person name="Eisen J.A."/>
            <person name="Markowitz V."/>
            <person name="Hugenholtz P."/>
            <person name="Klenk H.P."/>
            <person name="Kyrpides N.C."/>
        </authorList>
    </citation>
    <scope>NUCLEOTIDE SEQUENCE [LARGE SCALE GENOMIC DNA]</scope>
    <source>
        <strain evidence="5">ATCC 51198 / DSM 5511 / JCM 9101 / NCIMB 13204 / VKM B-1734 / 4k</strain>
    </source>
</reference>
<dbReference type="Gene3D" id="1.10.30.50">
    <property type="match status" value="1"/>
</dbReference>
<dbReference type="CDD" id="cd00085">
    <property type="entry name" value="HNHc"/>
    <property type="match status" value="1"/>
</dbReference>
<dbReference type="GO" id="GO:0005829">
    <property type="term" value="C:cytosol"/>
    <property type="evidence" value="ECO:0007669"/>
    <property type="project" value="TreeGrafter"/>
</dbReference>
<dbReference type="GO" id="GO:0003676">
    <property type="term" value="F:nucleic acid binding"/>
    <property type="evidence" value="ECO:0007669"/>
    <property type="project" value="InterPro"/>
</dbReference>
<dbReference type="SMART" id="SM00507">
    <property type="entry name" value="HNHc"/>
    <property type="match status" value="1"/>
</dbReference>
<keyword evidence="4" id="KW-0255">Endonuclease</keyword>
<dbReference type="EMBL" id="CP001860">
    <property type="protein sequence ID" value="ADB60014.1"/>
    <property type="molecule type" value="Genomic_DNA"/>
</dbReference>
<dbReference type="Pfam" id="PF01844">
    <property type="entry name" value="HNH"/>
    <property type="match status" value="1"/>
</dbReference>
<evidence type="ECO:0000313" key="4">
    <source>
        <dbReference type="EMBL" id="ADB60014.1"/>
    </source>
</evidence>
<feature type="domain" description="HNH nuclease" evidence="3">
    <location>
        <begin position="153"/>
        <end position="212"/>
    </location>
</feature>
<keyword evidence="5" id="KW-1185">Reference proteome</keyword>
<proteinExistence type="predicted"/>
<name>D2RZ90_HALTV</name>
<dbReference type="STRING" id="543526.Htur_1122"/>
<dbReference type="KEGG" id="htu:Htur_1122"/>
<dbReference type="eggNOG" id="arCOG03898">
    <property type="taxonomic scope" value="Archaea"/>
</dbReference>
<accession>D2RZ90</accession>
<dbReference type="Proteomes" id="UP000001903">
    <property type="component" value="Chromosome"/>
</dbReference>
<protein>
    <submittedName>
        <fullName evidence="4">HNH endonuclease</fullName>
    </submittedName>
</protein>
<evidence type="ECO:0000259" key="3">
    <source>
        <dbReference type="SMART" id="SM00507"/>
    </source>
</evidence>
<dbReference type="GO" id="GO:0004519">
    <property type="term" value="F:endonuclease activity"/>
    <property type="evidence" value="ECO:0007669"/>
    <property type="project" value="UniProtKB-KW"/>
</dbReference>